<protein>
    <submittedName>
        <fullName evidence="1">Uncharacterized protein</fullName>
    </submittedName>
</protein>
<evidence type="ECO:0000313" key="2">
    <source>
        <dbReference type="Proteomes" id="UP000828941"/>
    </source>
</evidence>
<comment type="caution">
    <text evidence="1">The sequence shown here is derived from an EMBL/GenBank/DDBJ whole genome shotgun (WGS) entry which is preliminary data.</text>
</comment>
<accession>A0ACB9Q2K2</accession>
<organism evidence="1 2">
    <name type="scientific">Bauhinia variegata</name>
    <name type="common">Purple orchid tree</name>
    <name type="synonym">Phanera variegata</name>
    <dbReference type="NCBI Taxonomy" id="167791"/>
    <lineage>
        <taxon>Eukaryota</taxon>
        <taxon>Viridiplantae</taxon>
        <taxon>Streptophyta</taxon>
        <taxon>Embryophyta</taxon>
        <taxon>Tracheophyta</taxon>
        <taxon>Spermatophyta</taxon>
        <taxon>Magnoliopsida</taxon>
        <taxon>eudicotyledons</taxon>
        <taxon>Gunneridae</taxon>
        <taxon>Pentapetalae</taxon>
        <taxon>rosids</taxon>
        <taxon>fabids</taxon>
        <taxon>Fabales</taxon>
        <taxon>Fabaceae</taxon>
        <taxon>Cercidoideae</taxon>
        <taxon>Cercideae</taxon>
        <taxon>Bauhiniinae</taxon>
        <taxon>Bauhinia</taxon>
    </lineage>
</organism>
<proteinExistence type="predicted"/>
<evidence type="ECO:0000313" key="1">
    <source>
        <dbReference type="EMBL" id="KAI4354504.1"/>
    </source>
</evidence>
<sequence>MASNSKDPKQNGGFFASLASSLSNFTKSVNGLLGYEGLEVINPEGGTEDAEEEARKGRWKDEDRDSHWKMMQKYIGSDITSMVTLPVIIFEPMTMVQKMTELMEYSYLLDMANECEDPYMRLVYASSFFISVYYGLQRTWKPFNPILGETYEMVNHGGITFIAEQVSHHPPMSAAHAENEHFTYDITSKVKTKFLGNSVDVYPLGRTRVTLKKDGVVLDLVPPPTKVNNLIFGRTWIDSPGEMVLTNMTTGDKVVLYFQPCGWFGAGRYEVDGYVYNADEEPKILITGKWNESMSYQPCDPEGEPLPGTELKESWRVAEAPKNDKFQYTYFAHKINSFDTAPKKLLASDSRLRPDRMALEKGDLSKSGYEKSSLEERQRAEKRNREAKGHKFSPRWFDQTDEVAATPWGDLEVYQYNGKYAAHRQAIDSSDSIDNADNTTEFNPWQYDNVNAELGSLPRGKQRTHMESSEWITPNGGTGLVQVVLLKPPAIAVPVSRSDFGCLQNSRKLVPVIPRASRSPRGRGAVRKRDESNQIHAFEILASVAGNFLQENENSIPDDAAFGKDRCHLVGINLEDKQEEEAESFKGDFFEHGSCSENDSGCVHVLQGKHDDQRVMGDSSFHVDHLEGQGQNILEREGNGQLKVRIMNKKINSVTSCFDGLIEPDYKASNLHSSENYVEKPLLEDFMNIGSLTDGSTRRKLVNRDDDENYVNRKSGKCFSSKVSDPLDMVIEKVENVSSSQSCGVGQKLKDASPYKIEDNKVMDDESSQKMYPFKKRKIFTQTLSTASDKGSNCQGIFDSSDTRVNDGNQNAGATSVEDSSSITGRKVHPGSRDSNVKLSIKSFKVPELFIDIPETATIGSLKRSVMEAVTTILGDELHVGILLQGKKVRDDSKTLFQTGISQEDKHQRLGFMLEPSHTRNSRSAFNEDPCFLTTGSPLEVSRQSTSLMLQRGTYNVPKEPSVIKIESCAEGDLKMVPSRADTSVNNTMSKCRALVAVPAINMEALAVVPLRRKNPDFAQRRIRRPFSVPEVEALVQAVEKLGTGRWRDVKQRAFDHAKHRTYVDLKDKWKTLVHTARISPQQRRGEPVPQELLDRVLAAHAYWSQQQCPEETSLVETPGQQHISSLLSTAVSLISFPRIILLLAFGLAGLWEVLKDLLFVERRKVVQKAVELLLKII</sequence>
<dbReference type="EMBL" id="CM039427">
    <property type="protein sequence ID" value="KAI4354504.1"/>
    <property type="molecule type" value="Genomic_DNA"/>
</dbReference>
<dbReference type="Proteomes" id="UP000828941">
    <property type="component" value="Chromosome 2"/>
</dbReference>
<reference evidence="1 2" key="1">
    <citation type="journal article" date="2022" name="DNA Res.">
        <title>Chromosomal-level genome assembly of the orchid tree Bauhinia variegata (Leguminosae; Cercidoideae) supports the allotetraploid origin hypothesis of Bauhinia.</title>
        <authorList>
            <person name="Zhong Y."/>
            <person name="Chen Y."/>
            <person name="Zheng D."/>
            <person name="Pang J."/>
            <person name="Liu Y."/>
            <person name="Luo S."/>
            <person name="Meng S."/>
            <person name="Qian L."/>
            <person name="Wei D."/>
            <person name="Dai S."/>
            <person name="Zhou R."/>
        </authorList>
    </citation>
    <scope>NUCLEOTIDE SEQUENCE [LARGE SCALE GENOMIC DNA]</scope>
    <source>
        <strain evidence="1">BV-YZ2020</strain>
    </source>
</reference>
<name>A0ACB9Q2K2_BAUVA</name>
<keyword evidence="2" id="KW-1185">Reference proteome</keyword>
<gene>
    <name evidence="1" type="ORF">L6164_003357</name>
</gene>